<accession>A0A5B8UL20</accession>
<dbReference type="InterPro" id="IPR054233">
    <property type="entry name" value="DUF6958"/>
</dbReference>
<dbReference type="AlphaFoldDB" id="A0A5B8UL20"/>
<dbReference type="KEGG" id="fgg:FSB75_14560"/>
<gene>
    <name evidence="1" type="ORF">FSB75_14560</name>
</gene>
<protein>
    <submittedName>
        <fullName evidence="1">Uncharacterized protein</fullName>
    </submittedName>
</protein>
<dbReference type="EMBL" id="CP042433">
    <property type="protein sequence ID" value="QEC57072.1"/>
    <property type="molecule type" value="Genomic_DNA"/>
</dbReference>
<sequence>MPTVTKTKKAECLNPNTGGRMNIDKDIYDLFSKAICHTLNKEGAATFTQLVEGVENFFKKQKTKFDGSIGWYAVTVKNDMQARHIIEVVKEKGKTLNRLSK</sequence>
<dbReference type="Proteomes" id="UP000321204">
    <property type="component" value="Chromosome"/>
</dbReference>
<dbReference type="OrthoDB" id="2453136at2"/>
<evidence type="ECO:0000313" key="1">
    <source>
        <dbReference type="EMBL" id="QEC57072.1"/>
    </source>
</evidence>
<dbReference type="RefSeq" id="WP_146788982.1">
    <property type="nucleotide sequence ID" value="NZ_BAABIO010000003.1"/>
</dbReference>
<keyword evidence="2" id="KW-1185">Reference proteome</keyword>
<reference evidence="1 2" key="1">
    <citation type="journal article" date="2015" name="Int. J. Syst. Evol. Microbiol.">
        <title>Flavisolibacter ginsenosidimutans sp. nov., with ginsenoside-converting activity isolated from soil used for cultivating ginseng.</title>
        <authorList>
            <person name="Zhao Y."/>
            <person name="Liu Q."/>
            <person name="Kang M.S."/>
            <person name="Jin F."/>
            <person name="Yu H."/>
            <person name="Im W.T."/>
        </authorList>
    </citation>
    <scope>NUCLEOTIDE SEQUENCE [LARGE SCALE GENOMIC DNA]</scope>
    <source>
        <strain evidence="1 2">Gsoil 636</strain>
    </source>
</reference>
<proteinExistence type="predicted"/>
<organism evidence="1 2">
    <name type="scientific">Flavisolibacter ginsenosidimutans</name>
    <dbReference type="NCBI Taxonomy" id="661481"/>
    <lineage>
        <taxon>Bacteria</taxon>
        <taxon>Pseudomonadati</taxon>
        <taxon>Bacteroidota</taxon>
        <taxon>Chitinophagia</taxon>
        <taxon>Chitinophagales</taxon>
        <taxon>Chitinophagaceae</taxon>
        <taxon>Flavisolibacter</taxon>
    </lineage>
</organism>
<name>A0A5B8UL20_9BACT</name>
<dbReference type="Pfam" id="PF22278">
    <property type="entry name" value="DUF6958"/>
    <property type="match status" value="1"/>
</dbReference>
<evidence type="ECO:0000313" key="2">
    <source>
        <dbReference type="Proteomes" id="UP000321204"/>
    </source>
</evidence>